<keyword evidence="1" id="KW-0472">Membrane</keyword>
<feature type="transmembrane region" description="Helical" evidence="1">
    <location>
        <begin position="97"/>
        <end position="119"/>
    </location>
</feature>
<comment type="caution">
    <text evidence="2">The sequence shown here is derived from an EMBL/GenBank/DDBJ whole genome shotgun (WGS) entry which is preliminary data.</text>
</comment>
<dbReference type="OrthoDB" id="1028211at2"/>
<evidence type="ECO:0000256" key="1">
    <source>
        <dbReference type="SAM" id="Phobius"/>
    </source>
</evidence>
<dbReference type="GeneID" id="60061397"/>
<dbReference type="HOGENOM" id="CLU_1851185_0_0_10"/>
<name>U6RDL1_9BACT</name>
<gene>
    <name evidence="2" type="ORF">HMPREF1534_02698</name>
</gene>
<evidence type="ECO:0008006" key="4">
    <source>
        <dbReference type="Google" id="ProtNLM"/>
    </source>
</evidence>
<keyword evidence="1" id="KW-0812">Transmembrane</keyword>
<dbReference type="EMBL" id="AQHY01000029">
    <property type="protein sequence ID" value="EOA53821.1"/>
    <property type="molecule type" value="Genomic_DNA"/>
</dbReference>
<evidence type="ECO:0000313" key="2">
    <source>
        <dbReference type="EMBL" id="EOA53821.1"/>
    </source>
</evidence>
<keyword evidence="1" id="KW-1133">Transmembrane helix</keyword>
<proteinExistence type="predicted"/>
<dbReference type="RefSeq" id="WP_005942227.1">
    <property type="nucleotide sequence ID" value="NZ_KB890369.1"/>
</dbReference>
<dbReference type="PATRIC" id="fig|1121098.3.peg.2732"/>
<protein>
    <recommendedName>
        <fullName evidence="4">DUF2975 domain-containing protein</fullName>
    </recommendedName>
</protein>
<feature type="transmembrane region" description="Helical" evidence="1">
    <location>
        <begin position="131"/>
        <end position="149"/>
    </location>
</feature>
<sequence>MKEKSKEHSLKEMKLIMTCLTIICFCCTFITIFQNAILCFELGTNRAAIDAGKAAASEQFIWQAFPQGITLLSMAVCSVFIYLMLRNVKRNLIFVRANANLIYYIGLIIEFNGILQAILNEFAPVTNPRQTYMIYILIGVFIIFIGYLFQIGIRMKEEQELTI</sequence>
<reference evidence="2 3" key="1">
    <citation type="submission" date="2013-04" db="EMBL/GenBank/DDBJ databases">
        <title>The Genome Sequence of Bacteroides massiliensis DSM 17679.</title>
        <authorList>
            <consortium name="The Broad Institute Genomics Platform"/>
            <person name="Earl A."/>
            <person name="Ward D."/>
            <person name="Feldgarden M."/>
            <person name="Gevers D."/>
            <person name="Martens E."/>
            <person name="Fenner L."/>
            <person name="Roux V."/>
            <person name="Mallet M.N."/>
            <person name="Raoult D."/>
            <person name="Walker B."/>
            <person name="Young S."/>
            <person name="Zeng Q."/>
            <person name="Gargeya S."/>
            <person name="Fitzgerald M."/>
            <person name="Haas B."/>
            <person name="Abouelleil A."/>
            <person name="Allen A.W."/>
            <person name="Alvarado L."/>
            <person name="Arachchi H.M."/>
            <person name="Berlin A.M."/>
            <person name="Chapman S.B."/>
            <person name="Gainer-Dewar J."/>
            <person name="Goldberg J."/>
            <person name="Griggs A."/>
            <person name="Gujja S."/>
            <person name="Hansen M."/>
            <person name="Howarth C."/>
            <person name="Imamovic A."/>
            <person name="Ireland A."/>
            <person name="Larimer J."/>
            <person name="McCowan C."/>
            <person name="Murphy C."/>
            <person name="Pearson M."/>
            <person name="Poon T.W."/>
            <person name="Priest M."/>
            <person name="Roberts A."/>
            <person name="Saif S."/>
            <person name="Shea T."/>
            <person name="Sisk P."/>
            <person name="Sykes S."/>
            <person name="Wortman J."/>
            <person name="Nusbaum C."/>
            <person name="Birren B."/>
        </authorList>
    </citation>
    <scope>NUCLEOTIDE SEQUENCE [LARGE SCALE GENOMIC DNA]</scope>
    <source>
        <strain evidence="3">B84634 / Timone 84634 / DSM 17679 / JCM 13223</strain>
    </source>
</reference>
<dbReference type="STRING" id="1121098.HMPREF1534_02698"/>
<evidence type="ECO:0000313" key="3">
    <source>
        <dbReference type="Proteomes" id="UP000017831"/>
    </source>
</evidence>
<accession>U6RDL1</accession>
<dbReference type="AlphaFoldDB" id="U6RDL1"/>
<keyword evidence="3" id="KW-1185">Reference proteome</keyword>
<feature type="transmembrane region" description="Helical" evidence="1">
    <location>
        <begin position="15"/>
        <end position="37"/>
    </location>
</feature>
<feature type="transmembrane region" description="Helical" evidence="1">
    <location>
        <begin position="64"/>
        <end position="85"/>
    </location>
</feature>
<dbReference type="eggNOG" id="ENOG50315N6">
    <property type="taxonomic scope" value="Bacteria"/>
</dbReference>
<organism evidence="2 3">
    <name type="scientific">Phocaeicola massiliensis B84634 = Timone 84634 = DSM 17679 = JCM 13223</name>
    <dbReference type="NCBI Taxonomy" id="1121098"/>
    <lineage>
        <taxon>Bacteria</taxon>
        <taxon>Pseudomonadati</taxon>
        <taxon>Bacteroidota</taxon>
        <taxon>Bacteroidia</taxon>
        <taxon>Bacteroidales</taxon>
        <taxon>Bacteroidaceae</taxon>
        <taxon>Phocaeicola</taxon>
    </lineage>
</organism>
<dbReference type="Proteomes" id="UP000017831">
    <property type="component" value="Unassembled WGS sequence"/>
</dbReference>